<proteinExistence type="predicted"/>
<evidence type="ECO:0000313" key="2">
    <source>
        <dbReference type="Proteomes" id="UP000225497"/>
    </source>
</evidence>
<organism evidence="1 2">
    <name type="scientific">Escherichia phage phiC120</name>
    <dbReference type="NCBI Taxonomy" id="1970776"/>
    <lineage>
        <taxon>Viruses</taxon>
        <taxon>Duplodnaviria</taxon>
        <taxon>Heunggongvirae</taxon>
        <taxon>Uroviricota</taxon>
        <taxon>Caudoviricetes</taxon>
        <taxon>Pantevenvirales</taxon>
        <taxon>Straboviridae</taxon>
        <taxon>Tevenvirinae</taxon>
        <taxon>Mosigvirus</taxon>
        <taxon>Mosigvirus c120</taxon>
    </lineage>
</organism>
<gene>
    <name evidence="1" type="ORF">phiC120_c219</name>
</gene>
<evidence type="ECO:0000313" key="1">
    <source>
        <dbReference type="EMBL" id="ARM70924.1"/>
    </source>
</evidence>
<accession>A0A1W6JUH1</accession>
<protein>
    <submittedName>
        <fullName evidence="1">Uncharacterized protein</fullName>
    </submittedName>
</protein>
<name>A0A1W6JUH1_9CAUD</name>
<keyword evidence="2" id="KW-1185">Reference proteome</keyword>
<sequence length="80" mass="9246">MALRAIAVMAMLGFLQQQLLLLALHMLTRTLITLWNQGLKTYILCSKFKMLRILKNFISIWQSITKIAPVMMHLNVMNKA</sequence>
<dbReference type="EMBL" id="KY703222">
    <property type="protein sequence ID" value="ARM70924.1"/>
    <property type="molecule type" value="Genomic_DNA"/>
</dbReference>
<dbReference type="Proteomes" id="UP000225497">
    <property type="component" value="Segment"/>
</dbReference>
<reference evidence="1 2" key="1">
    <citation type="submission" date="2017-03" db="EMBL/GenBank/DDBJ databases">
        <title>Genome sequence of a novel bacteriophage, phiC120, with broad host range on Escherichia coli pathogenic.</title>
        <authorList>
            <person name="Amarillas L."/>
            <person name="Leon-Felix J."/>
        </authorList>
    </citation>
    <scope>NUCLEOTIDE SEQUENCE [LARGE SCALE GENOMIC DNA]</scope>
</reference>